<dbReference type="Gene3D" id="1.10.489.10">
    <property type="entry name" value="Chloroperoxidase-like"/>
    <property type="match status" value="1"/>
</dbReference>
<dbReference type="EMBL" id="JBAHYK010000926">
    <property type="protein sequence ID" value="KAL0570484.1"/>
    <property type="molecule type" value="Genomic_DNA"/>
</dbReference>
<feature type="domain" description="Heme haloperoxidase family profile" evidence="8">
    <location>
        <begin position="1"/>
        <end position="166"/>
    </location>
</feature>
<dbReference type="SUPFAM" id="SSF47571">
    <property type="entry name" value="Cloroperoxidase"/>
    <property type="match status" value="1"/>
</dbReference>
<comment type="caution">
    <text evidence="9">The sequence shown here is derived from an EMBL/GenBank/DDBJ whole genome shotgun (WGS) entry which is preliminary data.</text>
</comment>
<gene>
    <name evidence="9" type="ORF">V5O48_011478</name>
</gene>
<dbReference type="InterPro" id="IPR036851">
    <property type="entry name" value="Chloroperoxidase-like_sf"/>
</dbReference>
<dbReference type="Proteomes" id="UP001465976">
    <property type="component" value="Unassembled WGS sequence"/>
</dbReference>
<keyword evidence="2" id="KW-0575">Peroxidase</keyword>
<keyword evidence="6" id="KW-0408">Iron</keyword>
<dbReference type="PANTHER" id="PTHR33577:SF9">
    <property type="entry name" value="PEROXIDASE STCC"/>
    <property type="match status" value="1"/>
</dbReference>
<keyword evidence="5" id="KW-0560">Oxidoreductase</keyword>
<dbReference type="PANTHER" id="PTHR33577">
    <property type="entry name" value="STERIGMATOCYSTIN BIOSYNTHESIS PEROXIDASE STCC-RELATED"/>
    <property type="match status" value="1"/>
</dbReference>
<comment type="similarity">
    <text evidence="7">Belongs to the chloroperoxidase family.</text>
</comment>
<evidence type="ECO:0000313" key="9">
    <source>
        <dbReference type="EMBL" id="KAL0570484.1"/>
    </source>
</evidence>
<reference evidence="9 10" key="1">
    <citation type="submission" date="2024-02" db="EMBL/GenBank/DDBJ databases">
        <title>A draft genome for the cacao thread blight pathogen Marasmius crinis-equi.</title>
        <authorList>
            <person name="Cohen S.P."/>
            <person name="Baruah I.K."/>
            <person name="Amoako-Attah I."/>
            <person name="Bukari Y."/>
            <person name="Meinhardt L.W."/>
            <person name="Bailey B.A."/>
        </authorList>
    </citation>
    <scope>NUCLEOTIDE SEQUENCE [LARGE SCALE GENOMIC DNA]</scope>
    <source>
        <strain evidence="9 10">GH-76</strain>
    </source>
</reference>
<evidence type="ECO:0000256" key="5">
    <source>
        <dbReference type="ARBA" id="ARBA00023002"/>
    </source>
</evidence>
<evidence type="ECO:0000256" key="1">
    <source>
        <dbReference type="ARBA" id="ARBA00001970"/>
    </source>
</evidence>
<evidence type="ECO:0000256" key="6">
    <source>
        <dbReference type="ARBA" id="ARBA00023004"/>
    </source>
</evidence>
<keyword evidence="4" id="KW-0479">Metal-binding</keyword>
<evidence type="ECO:0000313" key="10">
    <source>
        <dbReference type="Proteomes" id="UP001465976"/>
    </source>
</evidence>
<dbReference type="PROSITE" id="PS51405">
    <property type="entry name" value="HEME_HALOPEROXIDASE"/>
    <property type="match status" value="1"/>
</dbReference>
<sequence length="194" mass="21185">MLNAVEDVFNVSPEVVSLFAKLSVGCSKQFASFDLGDTALHGCIEHDASISRADSNLGDNQGFNETLYKTLAEKNPDKDFYDIAVAGQVMKERLDNSLQFNNATVNTMKEFRFRATEAALYLTVMGDATAAQAPKKFVDTIFREDRLPWAEGWKKSSVTIDLETVGAVVPKVIEAAQWTETGGSYSGALPVVFA</sequence>
<organism evidence="9 10">
    <name type="scientific">Marasmius crinis-equi</name>
    <dbReference type="NCBI Taxonomy" id="585013"/>
    <lineage>
        <taxon>Eukaryota</taxon>
        <taxon>Fungi</taxon>
        <taxon>Dikarya</taxon>
        <taxon>Basidiomycota</taxon>
        <taxon>Agaricomycotina</taxon>
        <taxon>Agaricomycetes</taxon>
        <taxon>Agaricomycetidae</taxon>
        <taxon>Agaricales</taxon>
        <taxon>Marasmiineae</taxon>
        <taxon>Marasmiaceae</taxon>
        <taxon>Marasmius</taxon>
    </lineage>
</organism>
<evidence type="ECO:0000256" key="2">
    <source>
        <dbReference type="ARBA" id="ARBA00022559"/>
    </source>
</evidence>
<evidence type="ECO:0000259" key="8">
    <source>
        <dbReference type="PROSITE" id="PS51405"/>
    </source>
</evidence>
<keyword evidence="3" id="KW-0349">Heme</keyword>
<dbReference type="Pfam" id="PF01328">
    <property type="entry name" value="Peroxidase_2"/>
    <property type="match status" value="1"/>
</dbReference>
<proteinExistence type="inferred from homology"/>
<evidence type="ECO:0000256" key="3">
    <source>
        <dbReference type="ARBA" id="ARBA00022617"/>
    </source>
</evidence>
<evidence type="ECO:0000256" key="4">
    <source>
        <dbReference type="ARBA" id="ARBA00022723"/>
    </source>
</evidence>
<protein>
    <recommendedName>
        <fullName evidence="8">Heme haloperoxidase family profile domain-containing protein</fullName>
    </recommendedName>
</protein>
<keyword evidence="10" id="KW-1185">Reference proteome</keyword>
<comment type="cofactor">
    <cofactor evidence="1">
        <name>heme b</name>
        <dbReference type="ChEBI" id="CHEBI:60344"/>
    </cofactor>
</comment>
<name>A0ABR3F5R4_9AGAR</name>
<evidence type="ECO:0000256" key="7">
    <source>
        <dbReference type="ARBA" id="ARBA00025795"/>
    </source>
</evidence>
<dbReference type="InterPro" id="IPR000028">
    <property type="entry name" value="Chloroperoxidase"/>
</dbReference>
<accession>A0ABR3F5R4</accession>